<dbReference type="Proteomes" id="UP000827092">
    <property type="component" value="Unassembled WGS sequence"/>
</dbReference>
<dbReference type="EMBL" id="JAFNEN010000139">
    <property type="protein sequence ID" value="KAG8192408.1"/>
    <property type="molecule type" value="Genomic_DNA"/>
</dbReference>
<keyword evidence="2" id="KW-1185">Reference proteome</keyword>
<name>A0AAV6V9J7_9ARAC</name>
<proteinExistence type="predicted"/>
<gene>
    <name evidence="1" type="ORF">JTE90_017943</name>
</gene>
<evidence type="ECO:0000313" key="1">
    <source>
        <dbReference type="EMBL" id="KAG8192408.1"/>
    </source>
</evidence>
<reference evidence="1 2" key="1">
    <citation type="journal article" date="2022" name="Nat. Ecol. Evol.">
        <title>A masculinizing supergene underlies an exaggerated male reproductive morph in a spider.</title>
        <authorList>
            <person name="Hendrickx F."/>
            <person name="De Corte Z."/>
            <person name="Sonet G."/>
            <person name="Van Belleghem S.M."/>
            <person name="Kostlbacher S."/>
            <person name="Vangestel C."/>
        </authorList>
    </citation>
    <scope>NUCLEOTIDE SEQUENCE [LARGE SCALE GENOMIC DNA]</scope>
    <source>
        <strain evidence="1">W744_W776</strain>
    </source>
</reference>
<dbReference type="AlphaFoldDB" id="A0AAV6V9J7"/>
<sequence>MKVASLLRESLTIGTTAIGLDLSHMLIVTTWRIDSRKYTDIYGNPKIAKSNSMILVFKRSRNSTVECNTHTNDYYDDFDNNFYGGLFDICEAAFIAMDL</sequence>
<organism evidence="1 2">
    <name type="scientific">Oedothorax gibbosus</name>
    <dbReference type="NCBI Taxonomy" id="931172"/>
    <lineage>
        <taxon>Eukaryota</taxon>
        <taxon>Metazoa</taxon>
        <taxon>Ecdysozoa</taxon>
        <taxon>Arthropoda</taxon>
        <taxon>Chelicerata</taxon>
        <taxon>Arachnida</taxon>
        <taxon>Araneae</taxon>
        <taxon>Araneomorphae</taxon>
        <taxon>Entelegynae</taxon>
        <taxon>Araneoidea</taxon>
        <taxon>Linyphiidae</taxon>
        <taxon>Erigoninae</taxon>
        <taxon>Oedothorax</taxon>
    </lineage>
</organism>
<accession>A0AAV6V9J7</accession>
<evidence type="ECO:0000313" key="2">
    <source>
        <dbReference type="Proteomes" id="UP000827092"/>
    </source>
</evidence>
<protein>
    <submittedName>
        <fullName evidence="1">Uncharacterized protein</fullName>
    </submittedName>
</protein>
<comment type="caution">
    <text evidence="1">The sequence shown here is derived from an EMBL/GenBank/DDBJ whole genome shotgun (WGS) entry which is preliminary data.</text>
</comment>